<dbReference type="SUPFAM" id="SSF48008">
    <property type="entry name" value="GntR ligand-binding domain-like"/>
    <property type="match status" value="1"/>
</dbReference>
<evidence type="ECO:0000256" key="3">
    <source>
        <dbReference type="ARBA" id="ARBA00023163"/>
    </source>
</evidence>
<dbReference type="InterPro" id="IPR036390">
    <property type="entry name" value="WH_DNA-bd_sf"/>
</dbReference>
<evidence type="ECO:0000256" key="2">
    <source>
        <dbReference type="ARBA" id="ARBA00023125"/>
    </source>
</evidence>
<dbReference type="Gene3D" id="1.20.120.530">
    <property type="entry name" value="GntR ligand-binding domain-like"/>
    <property type="match status" value="1"/>
</dbReference>
<dbReference type="InterPro" id="IPR011711">
    <property type="entry name" value="GntR_C"/>
</dbReference>
<gene>
    <name evidence="5" type="ORF">SacglDRAFT_02314</name>
</gene>
<feature type="domain" description="HTH gntR-type" evidence="4">
    <location>
        <begin position="14"/>
        <end position="82"/>
    </location>
</feature>
<dbReference type="Proteomes" id="UP000005087">
    <property type="component" value="Chromosome"/>
</dbReference>
<dbReference type="PANTHER" id="PTHR43537">
    <property type="entry name" value="TRANSCRIPTIONAL REGULATOR, GNTR FAMILY"/>
    <property type="match status" value="1"/>
</dbReference>
<dbReference type="OrthoDB" id="7989071at2"/>
<dbReference type="PROSITE" id="PS50949">
    <property type="entry name" value="HTH_GNTR"/>
    <property type="match status" value="1"/>
</dbReference>
<reference evidence="5 6" key="1">
    <citation type="submission" date="2011-09" db="EMBL/GenBank/DDBJ databases">
        <authorList>
            <consortium name="US DOE Joint Genome Institute (JGI-PGF)"/>
            <person name="Lucas S."/>
            <person name="Han J."/>
            <person name="Lapidus A."/>
            <person name="Cheng J.-F."/>
            <person name="Goodwin L."/>
            <person name="Pitluck S."/>
            <person name="Peters L."/>
            <person name="Land M.L."/>
            <person name="Hauser L."/>
            <person name="Brambilla E."/>
            <person name="Klenk H.-P."/>
            <person name="Woyke T.J."/>
        </authorList>
    </citation>
    <scope>NUCLEOTIDE SEQUENCE [LARGE SCALE GENOMIC DNA]</scope>
    <source>
        <strain evidence="5 6">K62</strain>
    </source>
</reference>
<dbReference type="Gene3D" id="1.10.10.10">
    <property type="entry name" value="Winged helix-like DNA-binding domain superfamily/Winged helix DNA-binding domain"/>
    <property type="match status" value="1"/>
</dbReference>
<organism evidence="5 6">
    <name type="scientific">Saccharomonospora glauca K62</name>
    <dbReference type="NCBI Taxonomy" id="928724"/>
    <lineage>
        <taxon>Bacteria</taxon>
        <taxon>Bacillati</taxon>
        <taxon>Actinomycetota</taxon>
        <taxon>Actinomycetes</taxon>
        <taxon>Pseudonocardiales</taxon>
        <taxon>Pseudonocardiaceae</taxon>
        <taxon>Saccharomonospora</taxon>
    </lineage>
</organism>
<dbReference type="SMART" id="SM00895">
    <property type="entry name" value="FCD"/>
    <property type="match status" value="1"/>
</dbReference>
<dbReference type="CDD" id="cd07377">
    <property type="entry name" value="WHTH_GntR"/>
    <property type="match status" value="1"/>
</dbReference>
<dbReference type="SMART" id="SM00345">
    <property type="entry name" value="HTH_GNTR"/>
    <property type="match status" value="1"/>
</dbReference>
<dbReference type="InterPro" id="IPR036388">
    <property type="entry name" value="WH-like_DNA-bd_sf"/>
</dbReference>
<reference evidence="6" key="2">
    <citation type="submission" date="2012-01" db="EMBL/GenBank/DDBJ databases">
        <title>Noncontiguous Finished sequence of chromosome of Saccharomonospora glauca K62.</title>
        <authorList>
            <consortium name="US DOE Joint Genome Institute"/>
            <person name="Lucas S."/>
            <person name="Han J."/>
            <person name="Lapidus A."/>
            <person name="Cheng J.-F."/>
            <person name="Goodwin L."/>
            <person name="Pitluck S."/>
            <person name="Peters L."/>
            <person name="Mikhailova N."/>
            <person name="Held B."/>
            <person name="Detter J.C."/>
            <person name="Han C."/>
            <person name="Tapia R."/>
            <person name="Land M."/>
            <person name="Hauser L."/>
            <person name="Kyrpides N."/>
            <person name="Ivanova N."/>
            <person name="Pagani I."/>
            <person name="Brambilla E.-M."/>
            <person name="Klenk H.-P."/>
            <person name="Woyke T."/>
        </authorList>
    </citation>
    <scope>NUCLEOTIDE SEQUENCE [LARGE SCALE GENOMIC DNA]</scope>
    <source>
        <strain evidence="6">K62</strain>
    </source>
</reference>
<keyword evidence="3" id="KW-0804">Transcription</keyword>
<dbReference type="STRING" id="928724.SacglDRAFT_02314"/>
<evidence type="ECO:0000259" key="4">
    <source>
        <dbReference type="PROSITE" id="PS50949"/>
    </source>
</evidence>
<accession>I1D2N5</accession>
<dbReference type="InterPro" id="IPR000524">
    <property type="entry name" value="Tscrpt_reg_HTH_GntR"/>
</dbReference>
<dbReference type="GO" id="GO:0003700">
    <property type="term" value="F:DNA-binding transcription factor activity"/>
    <property type="evidence" value="ECO:0007669"/>
    <property type="project" value="InterPro"/>
</dbReference>
<keyword evidence="1" id="KW-0805">Transcription regulation</keyword>
<keyword evidence="6" id="KW-1185">Reference proteome</keyword>
<dbReference type="eggNOG" id="COG2186">
    <property type="taxonomic scope" value="Bacteria"/>
</dbReference>
<protein>
    <submittedName>
        <fullName evidence="5">Transcriptional regulator</fullName>
    </submittedName>
</protein>
<dbReference type="GO" id="GO:0003677">
    <property type="term" value="F:DNA binding"/>
    <property type="evidence" value="ECO:0007669"/>
    <property type="project" value="UniProtKB-KW"/>
</dbReference>
<dbReference type="AlphaFoldDB" id="I1D2N5"/>
<evidence type="ECO:0000313" key="6">
    <source>
        <dbReference type="Proteomes" id="UP000005087"/>
    </source>
</evidence>
<dbReference type="HOGENOM" id="CLU_017584_9_3_11"/>
<dbReference type="Pfam" id="PF07729">
    <property type="entry name" value="FCD"/>
    <property type="match status" value="1"/>
</dbReference>
<keyword evidence="2" id="KW-0238">DNA-binding</keyword>
<dbReference type="EMBL" id="CM001484">
    <property type="protein sequence ID" value="EIE99209.1"/>
    <property type="molecule type" value="Genomic_DNA"/>
</dbReference>
<evidence type="ECO:0000313" key="5">
    <source>
        <dbReference type="EMBL" id="EIE99209.1"/>
    </source>
</evidence>
<evidence type="ECO:0000256" key="1">
    <source>
        <dbReference type="ARBA" id="ARBA00023015"/>
    </source>
</evidence>
<dbReference type="PANTHER" id="PTHR43537:SF5">
    <property type="entry name" value="UXU OPERON TRANSCRIPTIONAL REGULATOR"/>
    <property type="match status" value="1"/>
</dbReference>
<name>I1D2N5_9PSEU</name>
<dbReference type="Pfam" id="PF00392">
    <property type="entry name" value="GntR"/>
    <property type="match status" value="1"/>
</dbReference>
<proteinExistence type="predicted"/>
<dbReference type="InterPro" id="IPR008920">
    <property type="entry name" value="TF_FadR/GntR_C"/>
</dbReference>
<dbReference type="SUPFAM" id="SSF46785">
    <property type="entry name" value="Winged helix' DNA-binding domain"/>
    <property type="match status" value="1"/>
</dbReference>
<sequence length="252" mass="28101">MVRAFSETGSDRHPLRRNEVTEQIKNFILRNHLRPGDPLPSEVELCERLRASRSSVREAIKTLSALDIVEVRHGHGTYVGRLSLAALVESLAFRAQLNSQDDFAVLHEVIRIRELLEQGLASALVETLDDTHFAALDAVVEEMREHADRGEQFVEQDRKFHLLLTEPLGIELVSQLIGAFWDVHSMVAPLLAPSVPEVRETAEAHAAIVAAARKRDVAEFREAIRAHYAPVRKHLAAHLGDQSTSDRPATGD</sequence>
<dbReference type="PRINTS" id="PR00035">
    <property type="entry name" value="HTHGNTR"/>
</dbReference>